<dbReference type="Gene3D" id="2.160.20.10">
    <property type="entry name" value="Single-stranded right-handed beta-helix, Pectin lyase-like"/>
    <property type="match status" value="1"/>
</dbReference>
<dbReference type="SUPFAM" id="SSF51126">
    <property type="entry name" value="Pectin lyase-like"/>
    <property type="match status" value="1"/>
</dbReference>
<evidence type="ECO:0000313" key="3">
    <source>
        <dbReference type="Proteomes" id="UP000027734"/>
    </source>
</evidence>
<evidence type="ECO:0000259" key="1">
    <source>
        <dbReference type="Pfam" id="PF12708"/>
    </source>
</evidence>
<keyword evidence="3" id="KW-1185">Reference proteome</keyword>
<comment type="caution">
    <text evidence="2">The sequence shown here is derived from an EMBL/GenBank/DDBJ whole genome shotgun (WGS) entry which is preliminary data.</text>
</comment>
<dbReference type="STRING" id="1300350.Z948_1004"/>
<reference evidence="2 3" key="1">
    <citation type="submission" date="2014-01" db="EMBL/GenBank/DDBJ databases">
        <title>Sulfitobacter donghicola JCM 14565 Genome Sequencing.</title>
        <authorList>
            <person name="Lai Q."/>
            <person name="Hong Z."/>
        </authorList>
    </citation>
    <scope>NUCLEOTIDE SEQUENCE [LARGE SCALE GENOMIC DNA]</scope>
    <source>
        <strain evidence="2 3">JCM 14565</strain>
    </source>
</reference>
<gene>
    <name evidence="2" type="ORF">DSW25_12985</name>
</gene>
<protein>
    <recommendedName>
        <fullName evidence="1">Rhamnogalacturonase A/B/Epimerase-like pectate lyase domain-containing protein</fullName>
    </recommendedName>
</protein>
<dbReference type="Proteomes" id="UP000027734">
    <property type="component" value="Unassembled WGS sequence"/>
</dbReference>
<dbReference type="InterPro" id="IPR012334">
    <property type="entry name" value="Pectin_lyas_fold"/>
</dbReference>
<dbReference type="AlphaFoldDB" id="A0A073IUS1"/>
<dbReference type="InterPro" id="IPR024535">
    <property type="entry name" value="RHGA/B-epi-like_pectate_lyase"/>
</dbReference>
<proteinExistence type="predicted"/>
<dbReference type="RefSeq" id="WP_025058447.1">
    <property type="nucleotide sequence ID" value="NZ_JAMC01000004.1"/>
</dbReference>
<dbReference type="Pfam" id="PF12708">
    <property type="entry name" value="Pect-lyase_RHGA_epim"/>
    <property type="match status" value="1"/>
</dbReference>
<accession>A0A073IUS1</accession>
<name>A0A073IUS1_9RHOB</name>
<sequence length="764" mass="82258">MNMATTSGNQLTPTPYSEGLAAYSSGNGTAGSPSYANSGNGAFVPADQDFGGALEILKTDSTQQLRYKGQTPIEPGCYIQVKARVKAISGNLPSVRIAAYAAQSNGNAISGVTTTGTLVPLTNYGEIVEVSAIIGVGNREGVDMVWGPTADYGHLGIDLVGQNGGVVRVDDIEINDVSSLFLGDIVATIDVRDFGAIGDGVTDDTAAFQAANSAANDRTVLIPAGTFRLNGDVTFDAPTKFEGTVSMPTSAILLLRQNFDLPNYIQAFDNEEEAFRKAFQALLNNSDHESLDLGGRKVALTGPIDLQAAVANRTRYETRRAIHNGQLIALTGGDWDTTTVTAQATYSASNSRTLTNVANIASIPVGSHVSGAGVGREIYVRSKNEARNELTLNGPLYDAEGTQNFTFQRFKYMLDFSGFDVIAKFILHNIEFQCQELCSGIMLAGAGTIFAVRDCFITTPKDRGITSMGGGCQGMFIERCQFLSSENDIQVSQRKTIALNVNANDVKLRNCRAERFKHFAVMAGQNHLITGNHFFQGDSIAGGIRSAGVVLAEAYASTVFSQNYVDNAFFEWTNERDPSPVFDSGFSFSSLDITSNIFLSGEVSTSFSYLVVKPYGAGHFINGLNVSGNRFRSINGYVNRAERVDTSFADLNYTRMRNVRFEGNSFHGISQPVANPHLIEFQQNTDAQTWVIPTGPGLPFDARSLSIDAVAVRGGVRNAANAYNYDNPFVRAQQGTTADQVHVIWSEAVRGKIAVTVRMDNDVV</sequence>
<organism evidence="2 3">
    <name type="scientific">Sulfitobacter donghicola DSW-25 = KCTC 12864 = JCM 14565</name>
    <dbReference type="NCBI Taxonomy" id="1300350"/>
    <lineage>
        <taxon>Bacteria</taxon>
        <taxon>Pseudomonadati</taxon>
        <taxon>Pseudomonadota</taxon>
        <taxon>Alphaproteobacteria</taxon>
        <taxon>Rhodobacterales</taxon>
        <taxon>Roseobacteraceae</taxon>
        <taxon>Sulfitobacter</taxon>
    </lineage>
</organism>
<evidence type="ECO:0000313" key="2">
    <source>
        <dbReference type="EMBL" id="KEJ89132.1"/>
    </source>
</evidence>
<dbReference type="EMBL" id="JAMC01000004">
    <property type="protein sequence ID" value="KEJ89132.1"/>
    <property type="molecule type" value="Genomic_DNA"/>
</dbReference>
<dbReference type="eggNOG" id="COG5434">
    <property type="taxonomic scope" value="Bacteria"/>
</dbReference>
<dbReference type="InterPro" id="IPR011050">
    <property type="entry name" value="Pectin_lyase_fold/virulence"/>
</dbReference>
<dbReference type="OrthoDB" id="7749009at2"/>
<feature type="domain" description="Rhamnogalacturonase A/B/Epimerase-like pectate lyase" evidence="1">
    <location>
        <begin position="189"/>
        <end position="246"/>
    </location>
</feature>